<evidence type="ECO:0000313" key="2">
    <source>
        <dbReference type="EMBL" id="CAD9977943.1"/>
    </source>
</evidence>
<reference evidence="2" key="1">
    <citation type="submission" date="2021-01" db="EMBL/GenBank/DDBJ databases">
        <authorList>
            <person name="Corre E."/>
            <person name="Pelletier E."/>
            <person name="Niang G."/>
            <person name="Scheremetjew M."/>
            <person name="Finn R."/>
            <person name="Kale V."/>
            <person name="Holt S."/>
            <person name="Cochrane G."/>
            <person name="Meng A."/>
            <person name="Brown T."/>
            <person name="Cohen L."/>
        </authorList>
    </citation>
    <scope>NUCLEOTIDE SEQUENCE</scope>
    <source>
        <strain evidence="2">CCMP125</strain>
    </source>
</reference>
<accession>A0A7S3DSP7</accession>
<dbReference type="PANTHER" id="PTHR43642">
    <property type="entry name" value="HYBRID SIGNAL TRANSDUCTION HISTIDINE KINASE G"/>
    <property type="match status" value="1"/>
</dbReference>
<organism evidence="2">
    <name type="scientific">Entomoneis paludosa</name>
    <dbReference type="NCBI Taxonomy" id="265537"/>
    <lineage>
        <taxon>Eukaryota</taxon>
        <taxon>Sar</taxon>
        <taxon>Stramenopiles</taxon>
        <taxon>Ochrophyta</taxon>
        <taxon>Bacillariophyta</taxon>
        <taxon>Bacillariophyceae</taxon>
        <taxon>Bacillariophycidae</taxon>
        <taxon>Entomoneidaceae</taxon>
        <taxon>Entomoneis</taxon>
    </lineage>
</organism>
<evidence type="ECO:0000256" key="1">
    <source>
        <dbReference type="SAM" id="Phobius"/>
    </source>
</evidence>
<dbReference type="PANTHER" id="PTHR43642:SF1">
    <property type="entry name" value="HYBRID SIGNAL TRANSDUCTION HISTIDINE KINASE G"/>
    <property type="match status" value="1"/>
</dbReference>
<proteinExistence type="predicted"/>
<dbReference type="EMBL" id="HBHT01026906">
    <property type="protein sequence ID" value="CAD9977943.1"/>
    <property type="molecule type" value="Transcribed_RNA"/>
</dbReference>
<feature type="transmembrane region" description="Helical" evidence="1">
    <location>
        <begin position="286"/>
        <end position="306"/>
    </location>
</feature>
<keyword evidence="1" id="KW-0472">Membrane</keyword>
<gene>
    <name evidence="2" type="ORF">APAL1065_LOCUS18064</name>
</gene>
<feature type="transmembrane region" description="Helical" evidence="1">
    <location>
        <begin position="318"/>
        <end position="337"/>
    </location>
</feature>
<keyword evidence="1" id="KW-1133">Transmembrane helix</keyword>
<dbReference type="AlphaFoldDB" id="A0A7S3DSP7"/>
<keyword evidence="1" id="KW-0812">Transmembrane</keyword>
<protein>
    <submittedName>
        <fullName evidence="2">Uncharacterized protein</fullName>
    </submittedName>
</protein>
<name>A0A7S3DSP7_9STRA</name>
<dbReference type="InterPro" id="IPR053159">
    <property type="entry name" value="Hybrid_Histidine_Kinase"/>
</dbReference>
<sequence length="673" mass="76024">MTACLGTKLDLEILQHITAPQPVEEFLEQGAAHCIFVRQQERNHANGTENTTQNASWEFAHDIIQETIYHGWIPSYQDRICYHYRLGRKLWRVLNEEQLEDYLFLVVSQLVFASDLLTDDRERIAIARLCLSAGIKGVASSNFRKAYYFLQQGNVVLGPQGWHRQYDLWLELHNAAAEVATSLGDFEVTFEHVAHVVDHARSFDDSLRALTTKVHALGNSGKFQQSSDEGLALLGQLGVDLPWKPSKIRIMLDWWLISRRLRRKSNESLMRLPEMTDPQKLAAMQVLNLIFVAVAVVNIELTAVIGLKMISLTLDHGLSALSCVAFGVFAFSVGAIGQDPDQSYRFGQLSFMLYEKYGTRAYLARISAIHFEGSHCWQRPASEMFGPLQNAYQVGLETGDVEFALLCACLPSWVKIEYECLPKLEQELSVLRERMKKYRQTTFEMFTRPVHDTVHNLMGLSEDPTILKSPLAGEQITKAIKDNTLGSVHMWAKAHEVLLCCLFGKYQIAKDLSLTASEIAKGGFGPLGGSFVMFYCGFAEVALARETKRGRALMAKKYSRLLGKWSIRAPQNFLGNHSFLEAELAALANDKRTYLKFVNAIAVLKETKHTLLVAFANERLAYYLRDIEKTDESLSYFREALTVYQDFGAKAKVSHLMECMQRMGYNQQPAASG</sequence>